<dbReference type="AlphaFoldDB" id="A0A0N4WDL4"/>
<feature type="compositionally biased region" description="Acidic residues" evidence="1">
    <location>
        <begin position="691"/>
        <end position="707"/>
    </location>
</feature>
<dbReference type="STRING" id="6290.A0A0N4WDL4"/>
<dbReference type="OrthoDB" id="10687138at2759"/>
<reference evidence="4" key="1">
    <citation type="submission" date="2017-02" db="UniProtKB">
        <authorList>
            <consortium name="WormBaseParasite"/>
        </authorList>
    </citation>
    <scope>IDENTIFICATION</scope>
</reference>
<feature type="compositionally biased region" description="Basic and acidic residues" evidence="1">
    <location>
        <begin position="708"/>
        <end position="724"/>
    </location>
</feature>
<evidence type="ECO:0000256" key="1">
    <source>
        <dbReference type="SAM" id="MobiDB-lite"/>
    </source>
</evidence>
<feature type="compositionally biased region" description="Acidic residues" evidence="1">
    <location>
        <begin position="242"/>
        <end position="260"/>
    </location>
</feature>
<feature type="compositionally biased region" description="Basic and acidic residues" evidence="1">
    <location>
        <begin position="491"/>
        <end position="507"/>
    </location>
</feature>
<proteinExistence type="predicted"/>
<accession>A0A0N4WDL4</accession>
<sequence>MTFLSKSRYLAGCTAYLENLGATMRRLLLLATVVVLINALRQHPRHITETQVPFPDGIDPAPDKISGEANRLKAQEPLEGTAHFLHMKSGEELRTRCGIVNTKINQLYGKRDFHEGLSGGFSCNACCIREESTVESSKRAGDQENADCEINANPATHDNDDDNNTGTPATKLLKICGNRSYVVLALTSAFEIVREGSRKDRQEDTTTVAQTTTSLPESSVQGSDNSAENSDPGSDEAHFADDTDAEASEEGIEEENTNNEEESHTKEGEPSRTLEQGRPPSYPISKEQIHSPSASRADQLPQTTTTAVPREVYHFPRGQTRATATPHVVSPTSPLPPVSKSAAILTDPPVKPSQELKPEPEKGAARKTSVEHANAQQGKDGASWERVEQRQENRGNKEVQSGSASEDKIGDEKGSDAAHEPSVEVQSNYEGFENQEEQKSDQNSENSIATVSKTKIEATEEQRDEENNKNENNPEETASISESKKVAVKKKQVEHNMKQEEADKTVAESEEGAINDASTESYDEEGEGEDYEPDESGQSSERTDPLSNKNITEEELEEPMDVAELAELGNSTSAEQEAEGDYEPKGSGIALKETNSVNHTKKNEDKEKNPSAGAERKDEKHIWKETVLSSKEKKANHAAPLSSIRGNTGEWHKKMIRTAEGPKPTATERITDKNKEHGAAGNDHKKSAISAEEDETSGSEEQAFESAEDTRTGPHGADDADGKPVENAAEAGHGSSDRENRIEKMNDHDVPVVEVDSRTKGRDIVIAYNPTYRKGSGVVRAGTSFLGLSTSSEL</sequence>
<feature type="compositionally biased region" description="Basic and acidic residues" evidence="1">
    <location>
        <begin position="601"/>
        <end position="635"/>
    </location>
</feature>
<evidence type="ECO:0000313" key="4">
    <source>
        <dbReference type="WBParaSite" id="HPLM_0000868101-mRNA-1"/>
    </source>
</evidence>
<organism evidence="4">
    <name type="scientific">Haemonchus placei</name>
    <name type="common">Barber's pole worm</name>
    <dbReference type="NCBI Taxonomy" id="6290"/>
    <lineage>
        <taxon>Eukaryota</taxon>
        <taxon>Metazoa</taxon>
        <taxon>Ecdysozoa</taxon>
        <taxon>Nematoda</taxon>
        <taxon>Chromadorea</taxon>
        <taxon>Rhabditida</taxon>
        <taxon>Rhabditina</taxon>
        <taxon>Rhabditomorpha</taxon>
        <taxon>Strongyloidea</taxon>
        <taxon>Trichostrongylidae</taxon>
        <taxon>Haemonchus</taxon>
    </lineage>
</organism>
<name>A0A0N4WDL4_HAEPC</name>
<dbReference type="Proteomes" id="UP000268014">
    <property type="component" value="Unassembled WGS sequence"/>
</dbReference>
<feature type="region of interest" description="Disordered" evidence="1">
    <location>
        <begin position="196"/>
        <end position="755"/>
    </location>
</feature>
<dbReference type="WBParaSite" id="HPLM_0000868101-mRNA-1">
    <property type="protein sequence ID" value="HPLM_0000868101-mRNA-1"/>
    <property type="gene ID" value="HPLM_0000868101"/>
</dbReference>
<feature type="compositionally biased region" description="Polar residues" evidence="1">
    <location>
        <begin position="443"/>
        <end position="453"/>
    </location>
</feature>
<evidence type="ECO:0000313" key="3">
    <source>
        <dbReference type="Proteomes" id="UP000268014"/>
    </source>
</evidence>
<feature type="compositionally biased region" description="Basic and acidic residues" evidence="1">
    <location>
        <begin position="669"/>
        <end position="686"/>
    </location>
</feature>
<feature type="region of interest" description="Disordered" evidence="1">
    <location>
        <begin position="135"/>
        <end position="165"/>
    </location>
</feature>
<feature type="compositionally biased region" description="Basic and acidic residues" evidence="1">
    <location>
        <begin position="454"/>
        <end position="469"/>
    </location>
</feature>
<feature type="compositionally biased region" description="Basic and acidic residues" evidence="1">
    <location>
        <begin position="382"/>
        <end position="397"/>
    </location>
</feature>
<reference evidence="2 3" key="2">
    <citation type="submission" date="2018-11" db="EMBL/GenBank/DDBJ databases">
        <authorList>
            <consortium name="Pathogen Informatics"/>
        </authorList>
    </citation>
    <scope>NUCLEOTIDE SEQUENCE [LARGE SCALE GENOMIC DNA]</scope>
    <source>
        <strain evidence="2 3">MHpl1</strain>
    </source>
</reference>
<protein>
    <submittedName>
        <fullName evidence="2 4">Uncharacterized protein</fullName>
    </submittedName>
</protein>
<evidence type="ECO:0000313" key="2">
    <source>
        <dbReference type="EMBL" id="VDO35525.1"/>
    </source>
</evidence>
<feature type="compositionally biased region" description="Acidic residues" evidence="1">
    <location>
        <begin position="521"/>
        <end position="535"/>
    </location>
</feature>
<feature type="compositionally biased region" description="Polar residues" evidence="1">
    <location>
        <begin position="290"/>
        <end position="307"/>
    </location>
</feature>
<feature type="compositionally biased region" description="Basic and acidic residues" evidence="1">
    <location>
        <begin position="261"/>
        <end position="272"/>
    </location>
</feature>
<gene>
    <name evidence="2" type="ORF">HPLM_LOCUS8673</name>
</gene>
<dbReference type="OMA" id="KMIRTAE"/>
<feature type="compositionally biased region" description="Basic and acidic residues" evidence="1">
    <location>
        <begin position="735"/>
        <end position="755"/>
    </location>
</feature>
<feature type="compositionally biased region" description="Basic and acidic residues" evidence="1">
    <location>
        <begin position="354"/>
        <end position="370"/>
    </location>
</feature>
<feature type="compositionally biased region" description="Polar residues" evidence="1">
    <location>
        <begin position="214"/>
        <end position="232"/>
    </location>
</feature>
<feature type="compositionally biased region" description="Basic and acidic residues" evidence="1">
    <location>
        <begin position="405"/>
        <end position="422"/>
    </location>
</feature>
<dbReference type="EMBL" id="UZAF01016909">
    <property type="protein sequence ID" value="VDO35525.1"/>
    <property type="molecule type" value="Genomic_DNA"/>
</dbReference>
<keyword evidence="3" id="KW-1185">Reference proteome</keyword>